<proteinExistence type="inferred from homology"/>
<evidence type="ECO:0000256" key="8">
    <source>
        <dbReference type="ARBA" id="ARBA00022741"/>
    </source>
</evidence>
<dbReference type="EC" id="2.7.7.2" evidence="15"/>
<dbReference type="GO" id="GO:0003919">
    <property type="term" value="F:FMN adenylyltransferase activity"/>
    <property type="evidence" value="ECO:0007669"/>
    <property type="project" value="UniProtKB-UniRule"/>
</dbReference>
<gene>
    <name evidence="17" type="ORF">F3168_12685</name>
</gene>
<evidence type="ECO:0000256" key="9">
    <source>
        <dbReference type="ARBA" id="ARBA00022777"/>
    </source>
</evidence>
<dbReference type="Proteomes" id="UP000481327">
    <property type="component" value="Unassembled WGS sequence"/>
</dbReference>
<keyword evidence="12" id="KW-0511">Multifunctional enzyme</keyword>
<dbReference type="Pfam" id="PF01687">
    <property type="entry name" value="Flavokinase"/>
    <property type="match status" value="1"/>
</dbReference>
<dbReference type="AlphaFoldDB" id="A0A7C9GQ44"/>
<keyword evidence="9 15" id="KW-0418">Kinase</keyword>
<evidence type="ECO:0000256" key="10">
    <source>
        <dbReference type="ARBA" id="ARBA00022827"/>
    </source>
</evidence>
<dbReference type="PIRSF" id="PIRSF004491">
    <property type="entry name" value="FAD_Synth"/>
    <property type="match status" value="1"/>
</dbReference>
<dbReference type="Pfam" id="PF06574">
    <property type="entry name" value="FAD_syn"/>
    <property type="match status" value="1"/>
</dbReference>
<dbReference type="NCBIfam" id="TIGR00083">
    <property type="entry name" value="ribF"/>
    <property type="match status" value="1"/>
</dbReference>
<dbReference type="Gene3D" id="2.40.30.30">
    <property type="entry name" value="Riboflavin kinase-like"/>
    <property type="match status" value="1"/>
</dbReference>
<evidence type="ECO:0000256" key="15">
    <source>
        <dbReference type="PIRNR" id="PIRNR004491"/>
    </source>
</evidence>
<dbReference type="UniPathway" id="UPA00277">
    <property type="reaction ID" value="UER00407"/>
</dbReference>
<dbReference type="NCBIfam" id="NF004160">
    <property type="entry name" value="PRK05627.1-3"/>
    <property type="match status" value="1"/>
</dbReference>
<protein>
    <recommendedName>
        <fullName evidence="15">Riboflavin biosynthesis protein</fullName>
    </recommendedName>
    <domain>
        <recommendedName>
            <fullName evidence="15">Riboflavin kinase</fullName>
            <ecNumber evidence="15">2.7.1.26</ecNumber>
        </recommendedName>
        <alternativeName>
            <fullName evidence="15">Flavokinase</fullName>
        </alternativeName>
    </domain>
    <domain>
        <recommendedName>
            <fullName evidence="15">FMN adenylyltransferase</fullName>
            <ecNumber evidence="15">2.7.7.2</ecNumber>
        </recommendedName>
        <alternativeName>
            <fullName evidence="15">FAD pyrophosphorylase</fullName>
        </alternativeName>
        <alternativeName>
            <fullName evidence="15">FAD synthase</fullName>
        </alternativeName>
    </domain>
</protein>
<keyword evidence="8 15" id="KW-0547">Nucleotide-binding</keyword>
<evidence type="ECO:0000256" key="6">
    <source>
        <dbReference type="ARBA" id="ARBA00022679"/>
    </source>
</evidence>
<dbReference type="FunFam" id="3.40.50.620:FF:000021">
    <property type="entry name" value="Riboflavin biosynthesis protein"/>
    <property type="match status" value="1"/>
</dbReference>
<dbReference type="EC" id="2.7.1.26" evidence="15"/>
<comment type="similarity">
    <text evidence="15">Belongs to the ribF family.</text>
</comment>
<comment type="function">
    <text evidence="1">Catalyzes the phosphorylation of riboflavin to FMN followed by the adenylation of FMN to FAD.</text>
</comment>
<dbReference type="UniPathway" id="UPA00276">
    <property type="reaction ID" value="UER00406"/>
</dbReference>
<evidence type="ECO:0000256" key="11">
    <source>
        <dbReference type="ARBA" id="ARBA00022840"/>
    </source>
</evidence>
<dbReference type="GO" id="GO:0006747">
    <property type="term" value="P:FAD biosynthetic process"/>
    <property type="evidence" value="ECO:0007669"/>
    <property type="project" value="UniProtKB-UniRule"/>
</dbReference>
<evidence type="ECO:0000313" key="17">
    <source>
        <dbReference type="EMBL" id="MQT18112.1"/>
    </source>
</evidence>
<comment type="catalytic activity">
    <reaction evidence="14 15">
        <text>FMN + ATP + H(+) = FAD + diphosphate</text>
        <dbReference type="Rhea" id="RHEA:17237"/>
        <dbReference type="ChEBI" id="CHEBI:15378"/>
        <dbReference type="ChEBI" id="CHEBI:30616"/>
        <dbReference type="ChEBI" id="CHEBI:33019"/>
        <dbReference type="ChEBI" id="CHEBI:57692"/>
        <dbReference type="ChEBI" id="CHEBI:58210"/>
        <dbReference type="EC" id="2.7.7.2"/>
    </reaction>
</comment>
<evidence type="ECO:0000256" key="5">
    <source>
        <dbReference type="ARBA" id="ARBA00022643"/>
    </source>
</evidence>
<reference evidence="17 18" key="1">
    <citation type="submission" date="2019-09" db="EMBL/GenBank/DDBJ databases">
        <title>Polymorphobacter sp. isolated from a lake in China.</title>
        <authorList>
            <person name="Liu Z."/>
        </authorList>
    </citation>
    <scope>NUCLEOTIDE SEQUENCE [LARGE SCALE GENOMIC DNA]</scope>
    <source>
        <strain evidence="17 18">D40P</strain>
    </source>
</reference>
<evidence type="ECO:0000256" key="12">
    <source>
        <dbReference type="ARBA" id="ARBA00023268"/>
    </source>
</evidence>
<dbReference type="EMBL" id="WIOL01000005">
    <property type="protein sequence ID" value="MQT18112.1"/>
    <property type="molecule type" value="Genomic_DNA"/>
</dbReference>
<dbReference type="GO" id="GO:0009231">
    <property type="term" value="P:riboflavin biosynthetic process"/>
    <property type="evidence" value="ECO:0007669"/>
    <property type="project" value="InterPro"/>
</dbReference>
<dbReference type="GO" id="GO:0008531">
    <property type="term" value="F:riboflavin kinase activity"/>
    <property type="evidence" value="ECO:0007669"/>
    <property type="project" value="UniProtKB-UniRule"/>
</dbReference>
<dbReference type="InterPro" id="IPR023468">
    <property type="entry name" value="Riboflavin_kinase"/>
</dbReference>
<keyword evidence="11 15" id="KW-0067">ATP-binding</keyword>
<comment type="pathway">
    <text evidence="2 15">Cofactor biosynthesis; FAD biosynthesis; FAD from FMN: step 1/1.</text>
</comment>
<dbReference type="CDD" id="cd02064">
    <property type="entry name" value="FAD_synthetase_N"/>
    <property type="match status" value="1"/>
</dbReference>
<comment type="catalytic activity">
    <reaction evidence="13 15">
        <text>riboflavin + ATP = FMN + ADP + H(+)</text>
        <dbReference type="Rhea" id="RHEA:14357"/>
        <dbReference type="ChEBI" id="CHEBI:15378"/>
        <dbReference type="ChEBI" id="CHEBI:30616"/>
        <dbReference type="ChEBI" id="CHEBI:57986"/>
        <dbReference type="ChEBI" id="CHEBI:58210"/>
        <dbReference type="ChEBI" id="CHEBI:456216"/>
        <dbReference type="EC" id="2.7.1.26"/>
    </reaction>
</comment>
<dbReference type="InterPro" id="IPR002606">
    <property type="entry name" value="Riboflavin_kinase_bac"/>
</dbReference>
<dbReference type="InterPro" id="IPR014729">
    <property type="entry name" value="Rossmann-like_a/b/a_fold"/>
</dbReference>
<keyword evidence="10 15" id="KW-0274">FAD</keyword>
<sequence length="306" mass="32438">MERITNGAILPERFRGGIAALGNFDGFHAGHQAVVGEALALAQARGVPALVASFSPHPARLFQPDLPPFALTAVTQRMDLLAAFGIDATVMIPFTRELAALPADTFVEQWLVRRLGVTGVVTGSDFTFGQGRSGDVAQLATLGDRLGFTASVVSPVTDAGGVISSTRIRAALRAADPAGAAALLTRPYTLRGTVEHGAKLGRTLGFPTANQRLGDYQRPAYGVYAVMVRLPGGQRVKGVANLGIRPMIDPPEELLETWLMDWSGDLYGKVIEVELVAYLRPEMKLDGLDALKAQIAADAEAARALL</sequence>
<dbReference type="PANTHER" id="PTHR22749">
    <property type="entry name" value="RIBOFLAVIN KINASE/FMN ADENYLYLTRANSFERASE"/>
    <property type="match status" value="1"/>
</dbReference>
<comment type="pathway">
    <text evidence="3 15">Cofactor biosynthesis; FMN biosynthesis; FMN from riboflavin (ATP route): step 1/1.</text>
</comment>
<dbReference type="GO" id="GO:0009398">
    <property type="term" value="P:FMN biosynthetic process"/>
    <property type="evidence" value="ECO:0007669"/>
    <property type="project" value="UniProtKB-UniRule"/>
</dbReference>
<dbReference type="PANTHER" id="PTHR22749:SF6">
    <property type="entry name" value="RIBOFLAVIN KINASE"/>
    <property type="match status" value="1"/>
</dbReference>
<keyword evidence="6 15" id="KW-0808">Transferase</keyword>
<evidence type="ECO:0000256" key="13">
    <source>
        <dbReference type="ARBA" id="ARBA00047880"/>
    </source>
</evidence>
<evidence type="ECO:0000256" key="1">
    <source>
        <dbReference type="ARBA" id="ARBA00002121"/>
    </source>
</evidence>
<dbReference type="InterPro" id="IPR023465">
    <property type="entry name" value="Riboflavin_kinase_dom_sf"/>
</dbReference>
<feature type="domain" description="Riboflavin kinase" evidence="16">
    <location>
        <begin position="183"/>
        <end position="306"/>
    </location>
</feature>
<evidence type="ECO:0000256" key="14">
    <source>
        <dbReference type="ARBA" id="ARBA00049494"/>
    </source>
</evidence>
<name>A0A7C9GQ44_9SPHN</name>
<dbReference type="SUPFAM" id="SSF52374">
    <property type="entry name" value="Nucleotidylyl transferase"/>
    <property type="match status" value="1"/>
</dbReference>
<evidence type="ECO:0000256" key="2">
    <source>
        <dbReference type="ARBA" id="ARBA00004726"/>
    </source>
</evidence>
<comment type="caution">
    <text evidence="17">The sequence shown here is derived from an EMBL/GenBank/DDBJ whole genome shotgun (WGS) entry which is preliminary data.</text>
</comment>
<dbReference type="InterPro" id="IPR015865">
    <property type="entry name" value="Riboflavin_kinase_bac/euk"/>
</dbReference>
<keyword evidence="5 15" id="KW-0288">FMN</keyword>
<dbReference type="SMART" id="SM00904">
    <property type="entry name" value="Flavokinase"/>
    <property type="match status" value="1"/>
</dbReference>
<evidence type="ECO:0000256" key="3">
    <source>
        <dbReference type="ARBA" id="ARBA00005201"/>
    </source>
</evidence>
<dbReference type="SUPFAM" id="SSF82114">
    <property type="entry name" value="Riboflavin kinase-like"/>
    <property type="match status" value="1"/>
</dbReference>
<keyword evidence="18" id="KW-1185">Reference proteome</keyword>
<organism evidence="17 18">
    <name type="scientific">Sandarakinorhabdus fusca</name>
    <dbReference type="NCBI Taxonomy" id="1439888"/>
    <lineage>
        <taxon>Bacteria</taxon>
        <taxon>Pseudomonadati</taxon>
        <taxon>Pseudomonadota</taxon>
        <taxon>Alphaproteobacteria</taxon>
        <taxon>Sphingomonadales</taxon>
        <taxon>Sphingosinicellaceae</taxon>
        <taxon>Sandarakinorhabdus</taxon>
    </lineage>
</organism>
<evidence type="ECO:0000313" key="18">
    <source>
        <dbReference type="Proteomes" id="UP000481327"/>
    </source>
</evidence>
<dbReference type="Gene3D" id="3.40.50.620">
    <property type="entry name" value="HUPs"/>
    <property type="match status" value="1"/>
</dbReference>
<dbReference type="InterPro" id="IPR015864">
    <property type="entry name" value="FAD_synthase"/>
</dbReference>
<dbReference type="GO" id="GO:0005524">
    <property type="term" value="F:ATP binding"/>
    <property type="evidence" value="ECO:0007669"/>
    <property type="project" value="UniProtKB-UniRule"/>
</dbReference>
<evidence type="ECO:0000259" key="16">
    <source>
        <dbReference type="SMART" id="SM00904"/>
    </source>
</evidence>
<keyword evidence="4 15" id="KW-0285">Flavoprotein</keyword>
<accession>A0A7C9GQ44</accession>
<dbReference type="RefSeq" id="WP_152578588.1">
    <property type="nucleotide sequence ID" value="NZ_JAATJI010000001.1"/>
</dbReference>
<evidence type="ECO:0000256" key="4">
    <source>
        <dbReference type="ARBA" id="ARBA00022630"/>
    </source>
</evidence>
<dbReference type="OrthoDB" id="9803667at2"/>
<keyword evidence="7 15" id="KW-0548">Nucleotidyltransferase</keyword>
<evidence type="ECO:0000256" key="7">
    <source>
        <dbReference type="ARBA" id="ARBA00022695"/>
    </source>
</evidence>